<feature type="domain" description="HpcH/HpaI aldolase/citrate lyase" evidence="4">
    <location>
        <begin position="20"/>
        <end position="236"/>
    </location>
</feature>
<evidence type="ECO:0000313" key="6">
    <source>
        <dbReference type="Proteomes" id="UP000078486"/>
    </source>
</evidence>
<dbReference type="RefSeq" id="WP_068769291.1">
    <property type="nucleotide sequence ID" value="NZ_CP109796.1"/>
</dbReference>
<dbReference type="GO" id="GO:0005737">
    <property type="term" value="C:cytoplasm"/>
    <property type="evidence" value="ECO:0007669"/>
    <property type="project" value="TreeGrafter"/>
</dbReference>
<keyword evidence="6" id="KW-1185">Reference proteome</keyword>
<dbReference type="EMBL" id="LRRQ01000046">
    <property type="protein sequence ID" value="OAM90845.1"/>
    <property type="molecule type" value="Genomic_DNA"/>
</dbReference>
<dbReference type="InterPro" id="IPR040442">
    <property type="entry name" value="Pyrv_kinase-like_dom_sf"/>
</dbReference>
<dbReference type="GO" id="GO:0046872">
    <property type="term" value="F:metal ion binding"/>
    <property type="evidence" value="ECO:0007669"/>
    <property type="project" value="UniProtKB-KW"/>
</dbReference>
<name>A0A178INQ0_9BACT</name>
<dbReference type="SUPFAM" id="SSF51621">
    <property type="entry name" value="Phosphoenolpyruvate/pyruvate domain"/>
    <property type="match status" value="1"/>
</dbReference>
<proteinExistence type="inferred from homology"/>
<dbReference type="PANTHER" id="PTHR30502:SF0">
    <property type="entry name" value="PHOSPHOENOLPYRUVATE CARBOXYLASE FAMILY PROTEIN"/>
    <property type="match status" value="1"/>
</dbReference>
<dbReference type="GO" id="GO:0016832">
    <property type="term" value="F:aldehyde-lyase activity"/>
    <property type="evidence" value="ECO:0007669"/>
    <property type="project" value="TreeGrafter"/>
</dbReference>
<organism evidence="5 6">
    <name type="scientific">Termitidicoccus mucosus</name>
    <dbReference type="NCBI Taxonomy" id="1184151"/>
    <lineage>
        <taxon>Bacteria</taxon>
        <taxon>Pseudomonadati</taxon>
        <taxon>Verrucomicrobiota</taxon>
        <taxon>Opitutia</taxon>
        <taxon>Opitutales</taxon>
        <taxon>Opitutaceae</taxon>
        <taxon>Termitidicoccus</taxon>
    </lineage>
</organism>
<dbReference type="OrthoDB" id="86160at2"/>
<dbReference type="Proteomes" id="UP000078486">
    <property type="component" value="Unassembled WGS sequence"/>
</dbReference>
<dbReference type="PANTHER" id="PTHR30502">
    <property type="entry name" value="2-KETO-3-DEOXY-L-RHAMNONATE ALDOLASE"/>
    <property type="match status" value="1"/>
</dbReference>
<comment type="similarity">
    <text evidence="1">Belongs to the HpcH/HpaI aldolase family.</text>
</comment>
<gene>
    <name evidence="5" type="ORF">AW736_05950</name>
</gene>
<accession>A0A178INQ0</accession>
<dbReference type="InterPro" id="IPR050251">
    <property type="entry name" value="HpcH-HpaI_aldolase"/>
</dbReference>
<dbReference type="STRING" id="1184151.AW736_05950"/>
<sequence>MLNTAATLKTRLINGETLTGLFVSELLSPNLGAFFDIASYDFALFDFEHCPFTLRDLAGILPSFNGRRCRPMARVPAARREFIGPLLDLGVAGIMVPMVETPEQVREAVSLMKYPPAGRRGSHFGTPHTGFQMPDRDAFTRDANDNILLVVQIETAKGLANLDAILAEPGIDVAFAGNTDLALSMGLPNDLEKGPVCEAVQRILQTAKARGIPGGGNFTDPKLVGKFRDDGLRFIMLDGELGWFLEGLKLGRQRAGLRL</sequence>
<dbReference type="Pfam" id="PF03328">
    <property type="entry name" value="HpcH_HpaI"/>
    <property type="match status" value="1"/>
</dbReference>
<dbReference type="AlphaFoldDB" id="A0A178INQ0"/>
<protein>
    <recommendedName>
        <fullName evidence="4">HpcH/HpaI aldolase/citrate lyase domain-containing protein</fullName>
    </recommendedName>
</protein>
<evidence type="ECO:0000256" key="3">
    <source>
        <dbReference type="ARBA" id="ARBA00023239"/>
    </source>
</evidence>
<evidence type="ECO:0000259" key="4">
    <source>
        <dbReference type="Pfam" id="PF03328"/>
    </source>
</evidence>
<reference evidence="5 6" key="1">
    <citation type="submission" date="2016-01" db="EMBL/GenBank/DDBJ databases">
        <title>High potential of lignocellulose degradation of a new Verrucomicrobia species.</title>
        <authorList>
            <person name="Wang Y."/>
            <person name="Shi Y."/>
            <person name="Qiu Z."/>
            <person name="Liu S."/>
            <person name="Yang H."/>
        </authorList>
    </citation>
    <scope>NUCLEOTIDE SEQUENCE [LARGE SCALE GENOMIC DNA]</scope>
    <source>
        <strain evidence="5 6">TSB47</strain>
    </source>
</reference>
<keyword evidence="3" id="KW-0456">Lyase</keyword>
<dbReference type="Gene3D" id="3.20.20.60">
    <property type="entry name" value="Phosphoenolpyruvate-binding domains"/>
    <property type="match status" value="1"/>
</dbReference>
<comment type="caution">
    <text evidence="5">The sequence shown here is derived from an EMBL/GenBank/DDBJ whole genome shotgun (WGS) entry which is preliminary data.</text>
</comment>
<evidence type="ECO:0000313" key="5">
    <source>
        <dbReference type="EMBL" id="OAM90845.1"/>
    </source>
</evidence>
<dbReference type="InterPro" id="IPR005000">
    <property type="entry name" value="Aldolase/citrate-lyase_domain"/>
</dbReference>
<evidence type="ECO:0000256" key="2">
    <source>
        <dbReference type="ARBA" id="ARBA00022723"/>
    </source>
</evidence>
<evidence type="ECO:0000256" key="1">
    <source>
        <dbReference type="ARBA" id="ARBA00005568"/>
    </source>
</evidence>
<keyword evidence="2" id="KW-0479">Metal-binding</keyword>
<dbReference type="InterPro" id="IPR015813">
    <property type="entry name" value="Pyrv/PenolPyrv_kinase-like_dom"/>
</dbReference>